<evidence type="ECO:0000313" key="2">
    <source>
        <dbReference type="EnsemblMetazoa" id="MESCA002751-PA"/>
    </source>
</evidence>
<dbReference type="EnsemblMetazoa" id="MESCA002751-RA">
    <property type="protein sequence ID" value="MESCA002751-PA"/>
    <property type="gene ID" value="MESCA002751"/>
</dbReference>
<accession>T1GH65</accession>
<sequence length="151" mass="16727">TSTRTTVDDILNDWYEIRQVATELLEELNIIIADRTKVPLKDTKDRNEAFGSSLLLSNSPMSPKVVNGSFAAIFDADEFLAKTYAGIRIAHQDSPSMRRRVKGILMSGKQFSLDSHMDIVVQSSVGSKTCASSNPIREVEDNEDSWDSSKG</sequence>
<keyword evidence="3" id="KW-1185">Reference proteome</keyword>
<feature type="compositionally biased region" description="Acidic residues" evidence="1">
    <location>
        <begin position="140"/>
        <end position="151"/>
    </location>
</feature>
<name>T1GH65_MEGSC</name>
<dbReference type="STRING" id="36166.T1GH65"/>
<dbReference type="AlphaFoldDB" id="T1GH65"/>
<dbReference type="HOGENOM" id="CLU_1736035_0_0_1"/>
<protein>
    <submittedName>
        <fullName evidence="2">Uncharacterized protein</fullName>
    </submittedName>
</protein>
<dbReference type="Proteomes" id="UP000015102">
    <property type="component" value="Unassembled WGS sequence"/>
</dbReference>
<feature type="region of interest" description="Disordered" evidence="1">
    <location>
        <begin position="130"/>
        <end position="151"/>
    </location>
</feature>
<reference evidence="2" key="2">
    <citation type="submission" date="2015-06" db="UniProtKB">
        <authorList>
            <consortium name="EnsemblMetazoa"/>
        </authorList>
    </citation>
    <scope>IDENTIFICATION</scope>
</reference>
<dbReference type="EMBL" id="CAQQ02073576">
    <property type="status" value="NOT_ANNOTATED_CDS"/>
    <property type="molecule type" value="Genomic_DNA"/>
</dbReference>
<proteinExistence type="predicted"/>
<organism evidence="2 3">
    <name type="scientific">Megaselia scalaris</name>
    <name type="common">Humpbacked fly</name>
    <name type="synonym">Phora scalaris</name>
    <dbReference type="NCBI Taxonomy" id="36166"/>
    <lineage>
        <taxon>Eukaryota</taxon>
        <taxon>Metazoa</taxon>
        <taxon>Ecdysozoa</taxon>
        <taxon>Arthropoda</taxon>
        <taxon>Hexapoda</taxon>
        <taxon>Insecta</taxon>
        <taxon>Pterygota</taxon>
        <taxon>Neoptera</taxon>
        <taxon>Endopterygota</taxon>
        <taxon>Diptera</taxon>
        <taxon>Brachycera</taxon>
        <taxon>Muscomorpha</taxon>
        <taxon>Platypezoidea</taxon>
        <taxon>Phoridae</taxon>
        <taxon>Megaseliini</taxon>
        <taxon>Megaselia</taxon>
    </lineage>
</organism>
<evidence type="ECO:0000256" key="1">
    <source>
        <dbReference type="SAM" id="MobiDB-lite"/>
    </source>
</evidence>
<reference evidence="3" key="1">
    <citation type="submission" date="2013-02" db="EMBL/GenBank/DDBJ databases">
        <authorList>
            <person name="Hughes D."/>
        </authorList>
    </citation>
    <scope>NUCLEOTIDE SEQUENCE</scope>
    <source>
        <strain>Durham</strain>
        <strain evidence="3">NC isolate 2 -- Noor lab</strain>
    </source>
</reference>
<evidence type="ECO:0000313" key="3">
    <source>
        <dbReference type="Proteomes" id="UP000015102"/>
    </source>
</evidence>